<gene>
    <name evidence="2" type="primary">101736548</name>
</gene>
<dbReference type="InterPro" id="IPR036291">
    <property type="entry name" value="NAD(P)-bd_dom_sf"/>
</dbReference>
<evidence type="ECO:0000313" key="2">
    <source>
        <dbReference type="EnsemblMetazoa" id="XP_004931849.1"/>
    </source>
</evidence>
<sequence>MYNVTSLIVRQHSLGAGTMFNNKVVLVTGASSGIGASCAMKFAELNASLSLIGRNVNKLNETASSCEQICGLKPLIIVADITNIDDIDRIINNTLNKYGKIDVLVNSAGVSSLAGIQPDIEAFDYVMASNLRGPYLLTTKVIPHLIETRGNIVNISSMLSFKPLPAMTAYCMSKAAIDMFSKCLALELGPKGVRVNTVNPGPVRTPLFTTSGMKESDVKAMFRIVESNAPLRIVTEATDVANIVTFVASESARCVTGCSYFVDSGLSLGDAK</sequence>
<dbReference type="InterPro" id="IPR002347">
    <property type="entry name" value="SDR_fam"/>
</dbReference>
<evidence type="ECO:0000256" key="1">
    <source>
        <dbReference type="ARBA" id="ARBA00023002"/>
    </source>
</evidence>
<dbReference type="Pfam" id="PF13561">
    <property type="entry name" value="adh_short_C2"/>
    <property type="match status" value="1"/>
</dbReference>
<dbReference type="OrthoDB" id="47007at2759"/>
<dbReference type="GO" id="GO:0016491">
    <property type="term" value="F:oxidoreductase activity"/>
    <property type="evidence" value="ECO:0007669"/>
    <property type="project" value="UniProtKB-KW"/>
</dbReference>
<dbReference type="OMA" id="WITAQWI"/>
<dbReference type="EnsemblMetazoa" id="XM_004931792.3">
    <property type="protein sequence ID" value="XP_004931849.1"/>
    <property type="gene ID" value="LOC101736548"/>
</dbReference>
<dbReference type="PANTHER" id="PTHR43975">
    <property type="entry name" value="ZGC:101858"/>
    <property type="match status" value="1"/>
</dbReference>
<dbReference type="Gene3D" id="3.40.50.720">
    <property type="entry name" value="NAD(P)-binding Rossmann-like Domain"/>
    <property type="match status" value="1"/>
</dbReference>
<keyword evidence="3" id="KW-1185">Reference proteome</keyword>
<reference evidence="3" key="1">
    <citation type="journal article" date="2008" name="Insect Biochem. Mol. Biol.">
        <title>The genome of a lepidopteran model insect, the silkworm Bombyx mori.</title>
        <authorList>
            <consortium name="International Silkworm Genome Consortium"/>
        </authorList>
    </citation>
    <scope>NUCLEOTIDE SEQUENCE [LARGE SCALE GENOMIC DNA]</scope>
    <source>
        <strain evidence="3">p50T</strain>
    </source>
</reference>
<dbReference type="PROSITE" id="PS00061">
    <property type="entry name" value="ADH_SHORT"/>
    <property type="match status" value="1"/>
</dbReference>
<name>A0A8R1WKL0_BOMMO</name>
<dbReference type="KEGG" id="bmor:101736548"/>
<reference evidence="2" key="2">
    <citation type="submission" date="2022-06" db="UniProtKB">
        <authorList>
            <consortium name="EnsemblMetazoa"/>
        </authorList>
    </citation>
    <scope>IDENTIFICATION</scope>
    <source>
        <strain evidence="2">p50T (Dazao)</strain>
    </source>
</reference>
<dbReference type="FunFam" id="3.40.50.720:FF:000084">
    <property type="entry name" value="Short-chain dehydrogenase reductase"/>
    <property type="match status" value="1"/>
</dbReference>
<accession>A0A8R1WKL0</accession>
<dbReference type="SUPFAM" id="SSF51735">
    <property type="entry name" value="NAD(P)-binding Rossmann-fold domains"/>
    <property type="match status" value="1"/>
</dbReference>
<dbReference type="SMR" id="A0A8R1WKL0"/>
<evidence type="ECO:0000313" key="3">
    <source>
        <dbReference type="Proteomes" id="UP000005204"/>
    </source>
</evidence>
<dbReference type="AlphaFoldDB" id="A0A8R1WKL0"/>
<dbReference type="Proteomes" id="UP000005204">
    <property type="component" value="Unassembled WGS sequence"/>
</dbReference>
<dbReference type="PRINTS" id="PR00081">
    <property type="entry name" value="GDHRDH"/>
</dbReference>
<dbReference type="InterPro" id="IPR020904">
    <property type="entry name" value="Sc_DH/Rdtase_CS"/>
</dbReference>
<keyword evidence="1" id="KW-0560">Oxidoreductase</keyword>
<protein>
    <submittedName>
        <fullName evidence="2">Uncharacterized protein</fullName>
    </submittedName>
</protein>
<organism evidence="2 3">
    <name type="scientific">Bombyx mori</name>
    <name type="common">Silk moth</name>
    <dbReference type="NCBI Taxonomy" id="7091"/>
    <lineage>
        <taxon>Eukaryota</taxon>
        <taxon>Metazoa</taxon>
        <taxon>Ecdysozoa</taxon>
        <taxon>Arthropoda</taxon>
        <taxon>Hexapoda</taxon>
        <taxon>Insecta</taxon>
        <taxon>Pterygota</taxon>
        <taxon>Neoptera</taxon>
        <taxon>Endopterygota</taxon>
        <taxon>Lepidoptera</taxon>
        <taxon>Glossata</taxon>
        <taxon>Ditrysia</taxon>
        <taxon>Bombycoidea</taxon>
        <taxon>Bombycidae</taxon>
        <taxon>Bombycinae</taxon>
        <taxon>Bombyx</taxon>
    </lineage>
</organism>
<dbReference type="PANTHER" id="PTHR43975:SF2">
    <property type="entry name" value="EG:BACR7A4.14 PROTEIN-RELATED"/>
    <property type="match status" value="1"/>
</dbReference>
<dbReference type="PRINTS" id="PR00080">
    <property type="entry name" value="SDRFAMILY"/>
</dbReference>
<proteinExistence type="predicted"/>